<protein>
    <submittedName>
        <fullName evidence="1">Uncharacterized protein</fullName>
    </submittedName>
</protein>
<gene>
    <name evidence="1" type="ordered locus">RPE_2576</name>
</gene>
<organism evidence="1">
    <name type="scientific">Rhodopseudomonas palustris (strain BisA53)</name>
    <dbReference type="NCBI Taxonomy" id="316055"/>
    <lineage>
        <taxon>Bacteria</taxon>
        <taxon>Pseudomonadati</taxon>
        <taxon>Pseudomonadota</taxon>
        <taxon>Alphaproteobacteria</taxon>
        <taxon>Hyphomicrobiales</taxon>
        <taxon>Nitrobacteraceae</taxon>
        <taxon>Rhodopseudomonas</taxon>
    </lineage>
</organism>
<dbReference type="STRING" id="316055.RPE_2576"/>
<dbReference type="KEGG" id="rpe:RPE_2576"/>
<reference evidence="1" key="1">
    <citation type="submission" date="2006-09" db="EMBL/GenBank/DDBJ databases">
        <title>Complete sequence of Rhodopseudomonas palustris BisA53.</title>
        <authorList>
            <consortium name="US DOE Joint Genome Institute"/>
            <person name="Copeland A."/>
            <person name="Lucas S."/>
            <person name="Lapidus A."/>
            <person name="Barry K."/>
            <person name="Detter J.C."/>
            <person name="Glavina del Rio T."/>
            <person name="Hammon N."/>
            <person name="Israni S."/>
            <person name="Dalin E."/>
            <person name="Tice H."/>
            <person name="Pitluck S."/>
            <person name="Chain P."/>
            <person name="Malfatti S."/>
            <person name="Shin M."/>
            <person name="Vergez L."/>
            <person name="Schmutz J."/>
            <person name="Larimer F."/>
            <person name="Land M."/>
            <person name="Hauser L."/>
            <person name="Pelletier D.A."/>
            <person name="Kyrpides N."/>
            <person name="Kim E."/>
            <person name="Harwood C.S."/>
            <person name="Oda Y."/>
            <person name="Richardson P."/>
        </authorList>
    </citation>
    <scope>NUCLEOTIDE SEQUENCE [LARGE SCALE GENOMIC DNA]</scope>
    <source>
        <strain evidence="1">BisA53</strain>
    </source>
</reference>
<dbReference type="HOGENOM" id="CLU_569612_0_0_5"/>
<dbReference type="OrthoDB" id="7376317at2"/>
<dbReference type="InterPro" id="IPR043746">
    <property type="entry name" value="DUF5691"/>
</dbReference>
<dbReference type="AlphaFoldDB" id="Q07NH0"/>
<dbReference type="eggNOG" id="ENOG5032SQJ">
    <property type="taxonomic scope" value="Bacteria"/>
</dbReference>
<dbReference type="Pfam" id="PF18944">
    <property type="entry name" value="DUF5691"/>
    <property type="match status" value="1"/>
</dbReference>
<evidence type="ECO:0000313" key="1">
    <source>
        <dbReference type="EMBL" id="ABJ06514.1"/>
    </source>
</evidence>
<proteinExistence type="predicted"/>
<name>Q07NH0_RHOP5</name>
<dbReference type="EMBL" id="CP000463">
    <property type="protein sequence ID" value="ABJ06514.1"/>
    <property type="molecule type" value="Genomic_DNA"/>
</dbReference>
<accession>Q07NH0</accession>
<sequence length="424" mass="47164">MPKGEIVTIKFRSRESGTASICRADARLQSELPELALPPMNEAARAAFRAVLEYEAPPANGSLADFLALAEARGFSAHPGDWLPDFKLPGRHLRLYQPWVDWLSEHGLTSFHEANTLSEDNWDRWKPNPRLKAFHDLIREDQDAAFDLLRRVGPSQPASTRLALLSQINAGGSFNGNYPRQVPLLKYFLGDRSAKIRDAAREKLAKMNGLETEEAHAAELAKHIKVDGGTVTYRIAPELPHPFWENWCCTNFDALAEALGLRPQELARQSDLEVLGFLFISLVATTGDVETRSIVASRMLDTARPDRLPLSLLGGVERPLWERGLRATFKSNYWNVVQEFLGPETGTLNPLQMRELACFDSLKGSVITELETGKLPVNTSYDPLRAVALSVDKAAAQEALEEALSLGMKIDNPRLTMLKFNLAL</sequence>